<dbReference type="RefSeq" id="WP_188573750.1">
    <property type="nucleotide sequence ID" value="NZ_BMFW01000051.1"/>
</dbReference>
<gene>
    <name evidence="1" type="ORF">GCM10007170_45280</name>
</gene>
<dbReference type="Pfam" id="PF13834">
    <property type="entry name" value="DUF4193"/>
    <property type="match status" value="1"/>
</dbReference>
<evidence type="ECO:0000313" key="1">
    <source>
        <dbReference type="EMBL" id="GGI02774.1"/>
    </source>
</evidence>
<dbReference type="InterPro" id="IPR025242">
    <property type="entry name" value="DUF4193"/>
</dbReference>
<comment type="caution">
    <text evidence="1">The sequence shown here is derived from an EMBL/GenBank/DDBJ whole genome shotgun (WGS) entry which is preliminary data.</text>
</comment>
<organism evidence="1 2">
    <name type="scientific">Arthrobacter liuii</name>
    <dbReference type="NCBI Taxonomy" id="1476996"/>
    <lineage>
        <taxon>Bacteria</taxon>
        <taxon>Bacillati</taxon>
        <taxon>Actinomycetota</taxon>
        <taxon>Actinomycetes</taxon>
        <taxon>Micrococcales</taxon>
        <taxon>Micrococcaceae</taxon>
        <taxon>Arthrobacter</taxon>
    </lineage>
</organism>
<accession>A0ABQ2AZ04</accession>
<proteinExistence type="predicted"/>
<dbReference type="EMBL" id="BMFW01000051">
    <property type="protein sequence ID" value="GGI02774.1"/>
    <property type="molecule type" value="Genomic_DNA"/>
</dbReference>
<name>A0ABQ2AZ04_9MICC</name>
<sequence>MATDYDDLRPEVKEAQEQSLEALQTANTPGPVSATLELDEGDALDSDVPAGEIIAEELVVDVIPQRADEFTCSSCFLIRHRSQSARETNGKLYCTECEA</sequence>
<evidence type="ECO:0000313" key="2">
    <source>
        <dbReference type="Proteomes" id="UP000643279"/>
    </source>
</evidence>
<protein>
    <recommendedName>
        <fullName evidence="3">DUF4193 domain-containing protein</fullName>
    </recommendedName>
</protein>
<dbReference type="Proteomes" id="UP000643279">
    <property type="component" value="Unassembled WGS sequence"/>
</dbReference>
<reference evidence="2" key="1">
    <citation type="journal article" date="2019" name="Int. J. Syst. Evol. Microbiol.">
        <title>The Global Catalogue of Microorganisms (GCM) 10K type strain sequencing project: providing services to taxonomists for standard genome sequencing and annotation.</title>
        <authorList>
            <consortium name="The Broad Institute Genomics Platform"/>
            <consortium name="The Broad Institute Genome Sequencing Center for Infectious Disease"/>
            <person name="Wu L."/>
            <person name="Ma J."/>
        </authorList>
    </citation>
    <scope>NUCLEOTIDE SEQUENCE [LARGE SCALE GENOMIC DNA]</scope>
    <source>
        <strain evidence="2">CGMCC 1.12778</strain>
    </source>
</reference>
<evidence type="ECO:0008006" key="3">
    <source>
        <dbReference type="Google" id="ProtNLM"/>
    </source>
</evidence>
<keyword evidence="2" id="KW-1185">Reference proteome</keyword>